<evidence type="ECO:0000313" key="2">
    <source>
        <dbReference type="Proteomes" id="UP001062846"/>
    </source>
</evidence>
<gene>
    <name evidence="1" type="ORF">RHMOL_Rhmol05G0256100</name>
</gene>
<keyword evidence="2" id="KW-1185">Reference proteome</keyword>
<name>A0ACC0NTF1_RHOML</name>
<protein>
    <submittedName>
        <fullName evidence="1">Uncharacterized protein</fullName>
    </submittedName>
</protein>
<evidence type="ECO:0000313" key="1">
    <source>
        <dbReference type="EMBL" id="KAI8556480.1"/>
    </source>
</evidence>
<dbReference type="Proteomes" id="UP001062846">
    <property type="component" value="Chromosome 5"/>
</dbReference>
<sequence length="177" mass="20094">MRPGRISRCLRRKEMRLGSISRRPRRKAMRSGSIIERTWMRSGSISTYLESITGDREIIVDAVAAEIIDDTEEVDDGKIDELYVGMKKSSRAATKGLDSCANNMEVEKELVATTDCCSLKAKTAARSAIVTLHREEMRLSRITKHLDAPGHISRCLRRKEMRLSRITEHLDAPEEHL</sequence>
<dbReference type="EMBL" id="CM046392">
    <property type="protein sequence ID" value="KAI8556480.1"/>
    <property type="molecule type" value="Genomic_DNA"/>
</dbReference>
<reference evidence="1" key="1">
    <citation type="submission" date="2022-02" db="EMBL/GenBank/DDBJ databases">
        <title>Plant Genome Project.</title>
        <authorList>
            <person name="Zhang R.-G."/>
        </authorList>
    </citation>
    <scope>NUCLEOTIDE SEQUENCE</scope>
    <source>
        <strain evidence="1">AT1</strain>
    </source>
</reference>
<accession>A0ACC0NTF1</accession>
<proteinExistence type="predicted"/>
<comment type="caution">
    <text evidence="1">The sequence shown here is derived from an EMBL/GenBank/DDBJ whole genome shotgun (WGS) entry which is preliminary data.</text>
</comment>
<organism evidence="1 2">
    <name type="scientific">Rhododendron molle</name>
    <name type="common">Chinese azalea</name>
    <name type="synonym">Azalea mollis</name>
    <dbReference type="NCBI Taxonomy" id="49168"/>
    <lineage>
        <taxon>Eukaryota</taxon>
        <taxon>Viridiplantae</taxon>
        <taxon>Streptophyta</taxon>
        <taxon>Embryophyta</taxon>
        <taxon>Tracheophyta</taxon>
        <taxon>Spermatophyta</taxon>
        <taxon>Magnoliopsida</taxon>
        <taxon>eudicotyledons</taxon>
        <taxon>Gunneridae</taxon>
        <taxon>Pentapetalae</taxon>
        <taxon>asterids</taxon>
        <taxon>Ericales</taxon>
        <taxon>Ericaceae</taxon>
        <taxon>Ericoideae</taxon>
        <taxon>Rhodoreae</taxon>
        <taxon>Rhododendron</taxon>
    </lineage>
</organism>